<evidence type="ECO:0000259" key="1">
    <source>
        <dbReference type="Pfam" id="PF13751"/>
    </source>
</evidence>
<dbReference type="Proteomes" id="UP000028006">
    <property type="component" value="Unassembled WGS sequence"/>
</dbReference>
<dbReference type="InterPro" id="IPR025668">
    <property type="entry name" value="Tnp_DDE_dom"/>
</dbReference>
<accession>A0A081NAI9</accession>
<dbReference type="Pfam" id="PF13751">
    <property type="entry name" value="DDE_Tnp_1_6"/>
    <property type="match status" value="1"/>
</dbReference>
<dbReference type="AlphaFoldDB" id="A0A081NAI9"/>
<feature type="domain" description="Transposase DDE" evidence="1">
    <location>
        <begin position="2"/>
        <end position="42"/>
    </location>
</feature>
<evidence type="ECO:0000313" key="3">
    <source>
        <dbReference type="Proteomes" id="UP000028006"/>
    </source>
</evidence>
<organism evidence="2 3">
    <name type="scientific">Endozoicomonas montiporae</name>
    <dbReference type="NCBI Taxonomy" id="1027273"/>
    <lineage>
        <taxon>Bacteria</taxon>
        <taxon>Pseudomonadati</taxon>
        <taxon>Pseudomonadota</taxon>
        <taxon>Gammaproteobacteria</taxon>
        <taxon>Oceanospirillales</taxon>
        <taxon>Endozoicomonadaceae</taxon>
        <taxon>Endozoicomonas</taxon>
    </lineage>
</organism>
<comment type="caution">
    <text evidence="2">The sequence shown here is derived from an EMBL/GenBank/DDBJ whole genome shotgun (WGS) entry which is preliminary data.</text>
</comment>
<protein>
    <recommendedName>
        <fullName evidence="1">Transposase DDE domain-containing protein</fullName>
    </recommendedName>
</protein>
<keyword evidence="3" id="KW-1185">Reference proteome</keyword>
<sequence>MVEPVFGYLRTVQNLNRFRHRGLSSVKLECSLHLLAYNLSRVVAARFWIYLMLLSGYQRHKSLFAVSGIGLDSLRQKFV</sequence>
<name>A0A081NAI9_9GAMM</name>
<dbReference type="EMBL" id="JOKG01000001">
    <property type="protein sequence ID" value="KEQ15462.1"/>
    <property type="molecule type" value="Genomic_DNA"/>
</dbReference>
<gene>
    <name evidence="2" type="ORF">GZ77_02115</name>
</gene>
<reference evidence="2 3" key="1">
    <citation type="submission" date="2014-06" db="EMBL/GenBank/DDBJ databases">
        <title>Whole Genome Sequences of Three Symbiotic Endozoicomonas Bacteria.</title>
        <authorList>
            <person name="Neave M.J."/>
            <person name="Apprill A."/>
            <person name="Voolstra C.R."/>
        </authorList>
    </citation>
    <scope>NUCLEOTIDE SEQUENCE [LARGE SCALE GENOMIC DNA]</scope>
    <source>
        <strain evidence="2 3">LMG 24815</strain>
    </source>
</reference>
<evidence type="ECO:0000313" key="2">
    <source>
        <dbReference type="EMBL" id="KEQ15462.1"/>
    </source>
</evidence>
<proteinExistence type="predicted"/>